<accession>A0ABP0XIG7</accession>
<keyword evidence="3" id="KW-1185">Reference proteome</keyword>
<gene>
    <name evidence="2" type="ORF">CSSPJE1EN1_LOCUS24391</name>
</gene>
<name>A0ABP0XIG7_9BRYO</name>
<evidence type="ECO:0000313" key="2">
    <source>
        <dbReference type="EMBL" id="CAK9278913.1"/>
    </source>
</evidence>
<dbReference type="InterPro" id="IPR007789">
    <property type="entry name" value="DUF688"/>
</dbReference>
<reference evidence="2" key="1">
    <citation type="submission" date="2024-02" db="EMBL/GenBank/DDBJ databases">
        <authorList>
            <consortium name="ELIXIR-Norway"/>
            <consortium name="Elixir Norway"/>
        </authorList>
    </citation>
    <scope>NUCLEOTIDE SEQUENCE</scope>
</reference>
<dbReference type="EMBL" id="OZ020104">
    <property type="protein sequence ID" value="CAK9278913.1"/>
    <property type="molecule type" value="Genomic_DNA"/>
</dbReference>
<feature type="compositionally biased region" description="Basic and acidic residues" evidence="1">
    <location>
        <begin position="1"/>
        <end position="12"/>
    </location>
</feature>
<dbReference type="Pfam" id="PF05097">
    <property type="entry name" value="DUF688"/>
    <property type="match status" value="1"/>
</dbReference>
<feature type="region of interest" description="Disordered" evidence="1">
    <location>
        <begin position="382"/>
        <end position="481"/>
    </location>
</feature>
<feature type="region of interest" description="Disordered" evidence="1">
    <location>
        <begin position="1"/>
        <end position="28"/>
    </location>
</feature>
<dbReference type="Proteomes" id="UP001497444">
    <property type="component" value="Chromosome 9"/>
</dbReference>
<organism evidence="2 3">
    <name type="scientific">Sphagnum jensenii</name>
    <dbReference type="NCBI Taxonomy" id="128206"/>
    <lineage>
        <taxon>Eukaryota</taxon>
        <taxon>Viridiplantae</taxon>
        <taxon>Streptophyta</taxon>
        <taxon>Embryophyta</taxon>
        <taxon>Bryophyta</taxon>
        <taxon>Sphagnophytina</taxon>
        <taxon>Sphagnopsida</taxon>
        <taxon>Sphagnales</taxon>
        <taxon>Sphagnaceae</taxon>
        <taxon>Sphagnum</taxon>
    </lineage>
</organism>
<proteinExistence type="predicted"/>
<evidence type="ECO:0000256" key="1">
    <source>
        <dbReference type="SAM" id="MobiDB-lite"/>
    </source>
</evidence>
<dbReference type="PANTHER" id="PTHR33671:SF2">
    <property type="entry name" value="N-METHYLTRANSFERASE, PUTATIVE (DUF688)-RELATED"/>
    <property type="match status" value="1"/>
</dbReference>
<evidence type="ECO:0000313" key="3">
    <source>
        <dbReference type="Proteomes" id="UP001497444"/>
    </source>
</evidence>
<feature type="region of interest" description="Disordered" evidence="1">
    <location>
        <begin position="164"/>
        <end position="186"/>
    </location>
</feature>
<feature type="region of interest" description="Disordered" evidence="1">
    <location>
        <begin position="240"/>
        <end position="264"/>
    </location>
</feature>
<protein>
    <submittedName>
        <fullName evidence="2">Uncharacterized protein</fullName>
    </submittedName>
</protein>
<dbReference type="PANTHER" id="PTHR33671">
    <property type="entry name" value="N-METHYLTRANSFERASE, PUTATIVE (DUF688)-RELATED"/>
    <property type="match status" value="1"/>
</dbReference>
<sequence>MSRGEADSRNNDAGHPVRAAKQKERLEKRSCTKSVCTVPSYTSSNGHAGRKQEAGGIVMPRKFGEQQVCRKVAEESSVRKLSQRKDEVVQCRLYYTDAAEAAAFEPATCQQKAARVCYGAEDLQDKQVAAGRSDINARDFIMRRFLPAAQAMATEAPLTAAAATTTAVRESDCIPTSGRRSIPLLPPQQQLTVQQVANDVRGPAQERQDSENLSLRTSCGFPLKLGWPPFRHLLGFQTSKSSSTKHHAPPSSSEKLPHDQRSFNSDDLFWSDEESLNKADDPKKPQETAPVTLITDLDLEGFPELKTAIESDTVRVVEISDGSKTEGFVEVRVPITRKHSMQTVHTPDHKGFLGIPRVSALNSDSEVKQVDRLGARLSHMISKSNYTEAHRHTQAAGDSHEKEESTNGSPLPKSKKVVKGSALLTALKPPPSPISPSESWLSTRSIPQFRRPSRRPLGSFIPIKPPVPPGKKPSASESCKDLPRCEVLPPSCSLKDQLQHRQSISHTVQAV</sequence>